<sequence>MNDSLSAKPYEEHELELAAAPNSSHGFIAPSSATTKPQRTTTAAAVIDPQSPKRRTLQQSQADDNNTWRRLERFGLTKLKSSLYMTTIISSLWNTVYAFLCLKINRRRHIRSSQFRTVIPNHLFAENIHHSKQNPNYRYVDNSIRTTKYSFLTFLPKNLFEQFHRFANIYFVFIVILNWFPQIETFGKELSMMPVLFVLTVTAVKDIYEDYRRYRSDKSINHSLCKVFSK</sequence>
<keyword evidence="2" id="KW-0472">Membrane</keyword>
<dbReference type="WBParaSite" id="nRc.2.0.1.t24342-RA">
    <property type="protein sequence ID" value="nRc.2.0.1.t24342-RA"/>
    <property type="gene ID" value="nRc.2.0.1.g24342"/>
</dbReference>
<evidence type="ECO:0000256" key="1">
    <source>
        <dbReference type="SAM" id="MobiDB-lite"/>
    </source>
</evidence>
<dbReference type="AlphaFoldDB" id="A0A915JDU2"/>
<dbReference type="GO" id="GO:0140326">
    <property type="term" value="F:ATPase-coupled intramembrane lipid transporter activity"/>
    <property type="evidence" value="ECO:0007669"/>
    <property type="project" value="TreeGrafter"/>
</dbReference>
<organism evidence="4 5">
    <name type="scientific">Romanomermis culicivorax</name>
    <name type="common">Nematode worm</name>
    <dbReference type="NCBI Taxonomy" id="13658"/>
    <lineage>
        <taxon>Eukaryota</taxon>
        <taxon>Metazoa</taxon>
        <taxon>Ecdysozoa</taxon>
        <taxon>Nematoda</taxon>
        <taxon>Enoplea</taxon>
        <taxon>Dorylaimia</taxon>
        <taxon>Mermithida</taxon>
        <taxon>Mermithoidea</taxon>
        <taxon>Mermithidae</taxon>
        <taxon>Romanomermis</taxon>
    </lineage>
</organism>
<keyword evidence="4" id="KW-1185">Reference proteome</keyword>
<dbReference type="PANTHER" id="PTHR24092:SF218">
    <property type="entry name" value="PHOSPHOLIPID-TRANSPORTING ATPASE"/>
    <property type="match status" value="1"/>
</dbReference>
<feature type="transmembrane region" description="Helical" evidence="2">
    <location>
        <begin position="83"/>
        <end position="102"/>
    </location>
</feature>
<evidence type="ECO:0000313" key="5">
    <source>
        <dbReference type="WBParaSite" id="nRc.2.0.1.t24342-RA"/>
    </source>
</evidence>
<name>A0A915JDU2_ROMCU</name>
<dbReference type="Pfam" id="PF16209">
    <property type="entry name" value="PhoLip_ATPase_N"/>
    <property type="match status" value="1"/>
</dbReference>
<dbReference type="SUPFAM" id="SSF81665">
    <property type="entry name" value="Calcium ATPase, transmembrane domain M"/>
    <property type="match status" value="1"/>
</dbReference>
<feature type="region of interest" description="Disordered" evidence="1">
    <location>
        <begin position="21"/>
        <end position="64"/>
    </location>
</feature>
<evidence type="ECO:0000256" key="2">
    <source>
        <dbReference type="SAM" id="Phobius"/>
    </source>
</evidence>
<evidence type="ECO:0000313" key="4">
    <source>
        <dbReference type="Proteomes" id="UP000887565"/>
    </source>
</evidence>
<feature type="domain" description="P-type ATPase N-terminal" evidence="3">
    <location>
        <begin position="129"/>
        <end position="189"/>
    </location>
</feature>
<dbReference type="GO" id="GO:0005886">
    <property type="term" value="C:plasma membrane"/>
    <property type="evidence" value="ECO:0007669"/>
    <property type="project" value="TreeGrafter"/>
</dbReference>
<evidence type="ECO:0000259" key="3">
    <source>
        <dbReference type="Pfam" id="PF16209"/>
    </source>
</evidence>
<keyword evidence="2" id="KW-1133">Transmembrane helix</keyword>
<feature type="compositionally biased region" description="Polar residues" evidence="1">
    <location>
        <begin position="21"/>
        <end position="43"/>
    </location>
</feature>
<proteinExistence type="predicted"/>
<dbReference type="InterPro" id="IPR032631">
    <property type="entry name" value="P-type_ATPase_N"/>
</dbReference>
<dbReference type="PANTHER" id="PTHR24092">
    <property type="entry name" value="PROBABLE PHOSPHOLIPID-TRANSPORTING ATPASE"/>
    <property type="match status" value="1"/>
</dbReference>
<dbReference type="InterPro" id="IPR023298">
    <property type="entry name" value="ATPase_P-typ_TM_dom_sf"/>
</dbReference>
<accession>A0A915JDU2</accession>
<keyword evidence="2" id="KW-0812">Transmembrane</keyword>
<reference evidence="5" key="1">
    <citation type="submission" date="2022-11" db="UniProtKB">
        <authorList>
            <consortium name="WormBaseParasite"/>
        </authorList>
    </citation>
    <scope>IDENTIFICATION</scope>
</reference>
<dbReference type="GO" id="GO:0045332">
    <property type="term" value="P:phospholipid translocation"/>
    <property type="evidence" value="ECO:0007669"/>
    <property type="project" value="TreeGrafter"/>
</dbReference>
<feature type="transmembrane region" description="Helical" evidence="2">
    <location>
        <begin position="163"/>
        <end position="180"/>
    </location>
</feature>
<protein>
    <submittedName>
        <fullName evidence="5">P-type ATPase N-terminal domain-containing protein</fullName>
    </submittedName>
</protein>
<dbReference type="Proteomes" id="UP000887565">
    <property type="component" value="Unplaced"/>
</dbReference>